<evidence type="ECO:0000256" key="7">
    <source>
        <dbReference type="ARBA" id="ARBA00022989"/>
    </source>
</evidence>
<organism evidence="17 18">
    <name type="scientific">Modicisalibacter xianhensis</name>
    <dbReference type="NCBI Taxonomy" id="442341"/>
    <lineage>
        <taxon>Bacteria</taxon>
        <taxon>Pseudomonadati</taxon>
        <taxon>Pseudomonadota</taxon>
        <taxon>Gammaproteobacteria</taxon>
        <taxon>Oceanospirillales</taxon>
        <taxon>Halomonadaceae</taxon>
        <taxon>Modicisalibacter</taxon>
    </lineage>
</organism>
<dbReference type="PANTHER" id="PTHR43531">
    <property type="entry name" value="PROTEIN ICFG"/>
    <property type="match status" value="1"/>
</dbReference>
<dbReference type="AlphaFoldDB" id="A0A1I3FD63"/>
<dbReference type="GO" id="GO:0004888">
    <property type="term" value="F:transmembrane signaling receptor activity"/>
    <property type="evidence" value="ECO:0007669"/>
    <property type="project" value="InterPro"/>
</dbReference>
<dbReference type="EMBL" id="FOPY01000017">
    <property type="protein sequence ID" value="SFI09173.1"/>
    <property type="molecule type" value="Genomic_DNA"/>
</dbReference>
<keyword evidence="6 14" id="KW-0812">Transmembrane</keyword>
<dbReference type="GO" id="GO:0005886">
    <property type="term" value="C:plasma membrane"/>
    <property type="evidence" value="ECO:0007669"/>
    <property type="project" value="UniProtKB-SubCell"/>
</dbReference>
<dbReference type="InterPro" id="IPR004090">
    <property type="entry name" value="Chemotax_Me-accpt_rcpt"/>
</dbReference>
<evidence type="ECO:0000256" key="9">
    <source>
        <dbReference type="ARBA" id="ARBA00023224"/>
    </source>
</evidence>
<evidence type="ECO:0000256" key="2">
    <source>
        <dbReference type="ARBA" id="ARBA00022475"/>
    </source>
</evidence>
<keyword evidence="18" id="KW-1185">Reference proteome</keyword>
<dbReference type="CDD" id="cd11386">
    <property type="entry name" value="MCP_signal"/>
    <property type="match status" value="1"/>
</dbReference>
<evidence type="ECO:0000256" key="13">
    <source>
        <dbReference type="SAM" id="MobiDB-lite"/>
    </source>
</evidence>
<dbReference type="Proteomes" id="UP000199040">
    <property type="component" value="Unassembled WGS sequence"/>
</dbReference>
<feature type="coiled-coil region" evidence="12">
    <location>
        <begin position="487"/>
        <end position="514"/>
    </location>
</feature>
<keyword evidence="4" id="KW-0145">Chemotaxis</keyword>
<name>A0A1I3FD63_9GAMM</name>
<dbReference type="Pfam" id="PF02203">
    <property type="entry name" value="TarH"/>
    <property type="match status" value="1"/>
</dbReference>
<evidence type="ECO:0000256" key="8">
    <source>
        <dbReference type="ARBA" id="ARBA00023136"/>
    </source>
</evidence>
<keyword evidence="12" id="KW-0175">Coiled coil</keyword>
<evidence type="ECO:0000313" key="17">
    <source>
        <dbReference type="EMBL" id="SFI09173.1"/>
    </source>
</evidence>
<evidence type="ECO:0000256" key="6">
    <source>
        <dbReference type="ARBA" id="ARBA00022692"/>
    </source>
</evidence>
<sequence length="557" mass="59709">MKNWSVKSTLTAALVLLVALSAAISGLGFYANDVSGDSLDELREINVKQSNTLNRAQVNILRARVMLEMYASSAATQDDAQVQQLPVDARKALERAKERFATFETIPVGDNSRRDPYVDAIKAAYNALVIETMEPLLANPQRFEIRMAQGDLTERSVAFDNAIKDFINYAETRGQELIAKTDRTSSIIEVTGVVLLILALGAAIVLRIGLIRIVIRPLHGALAHFDKIAKGDLTGKVEDRGTNEIGQLYAGLRGMQEKLTVLVTSLRSNSDGVFTGAGEIASGSQDLSSRTEEQASALQETASSMEQMASTVRHNTDSAVEADRLSGLASQAAENGGKEVQQTVNLMRDIAASARKVNDIIEVIDSIAFQTNILALNASVEAARAGEQGRGFAVVANEVRSLASRSAASAKEIRTLIEATTTQIEAGAEQAERSGVTINETVTSIRQVSKLMSEISSATQEQNSGIEQVNVAITQMDSVTQQNASLVEQTSAAAASLEEQAQQLANLIATFRIAESGGATRPRAQALPQPQAKAPALPAKKSLKQSAIKQEEEWAEF</sequence>
<evidence type="ECO:0000256" key="11">
    <source>
        <dbReference type="PROSITE-ProRule" id="PRU00284"/>
    </source>
</evidence>
<evidence type="ECO:0000256" key="10">
    <source>
        <dbReference type="ARBA" id="ARBA00029447"/>
    </source>
</evidence>
<evidence type="ECO:0000259" key="16">
    <source>
        <dbReference type="PROSITE" id="PS50885"/>
    </source>
</evidence>
<gene>
    <name evidence="17" type="ORF">SAMN04487959_11754</name>
</gene>
<evidence type="ECO:0000256" key="5">
    <source>
        <dbReference type="ARBA" id="ARBA00022519"/>
    </source>
</evidence>
<evidence type="ECO:0000256" key="14">
    <source>
        <dbReference type="SAM" id="Phobius"/>
    </source>
</evidence>
<dbReference type="Gene3D" id="1.20.120.30">
    <property type="entry name" value="Aspartate receptor, ligand-binding domain"/>
    <property type="match status" value="1"/>
</dbReference>
<dbReference type="STRING" id="442341.SAMN04487959_11754"/>
<feature type="compositionally biased region" description="Low complexity" evidence="13">
    <location>
        <begin position="524"/>
        <end position="540"/>
    </location>
</feature>
<keyword evidence="3" id="KW-0488">Methylation</keyword>
<dbReference type="FunFam" id="1.10.287.950:FF:000001">
    <property type="entry name" value="Methyl-accepting chemotaxis sensory transducer"/>
    <property type="match status" value="1"/>
</dbReference>
<dbReference type="Pfam" id="PF00015">
    <property type="entry name" value="MCPsignal"/>
    <property type="match status" value="1"/>
</dbReference>
<feature type="domain" description="Methyl-accepting transducer" evidence="15">
    <location>
        <begin position="269"/>
        <end position="498"/>
    </location>
</feature>
<dbReference type="InterPro" id="IPR051310">
    <property type="entry name" value="MCP_chemotaxis"/>
</dbReference>
<dbReference type="InterPro" id="IPR003122">
    <property type="entry name" value="Tar_rcpt_lig-bd"/>
</dbReference>
<keyword evidence="5" id="KW-0997">Cell inner membrane</keyword>
<dbReference type="Gene3D" id="1.10.287.950">
    <property type="entry name" value="Methyl-accepting chemotaxis protein"/>
    <property type="match status" value="1"/>
</dbReference>
<dbReference type="PROSITE" id="PS50111">
    <property type="entry name" value="CHEMOTAXIS_TRANSDUC_2"/>
    <property type="match status" value="1"/>
</dbReference>
<feature type="region of interest" description="Disordered" evidence="13">
    <location>
        <begin position="519"/>
        <end position="557"/>
    </location>
</feature>
<evidence type="ECO:0000256" key="3">
    <source>
        <dbReference type="ARBA" id="ARBA00022481"/>
    </source>
</evidence>
<accession>A0A1I3FD63</accession>
<feature type="transmembrane region" description="Helical" evidence="14">
    <location>
        <begin position="190"/>
        <end position="210"/>
    </location>
</feature>
<dbReference type="Pfam" id="PF00672">
    <property type="entry name" value="HAMP"/>
    <property type="match status" value="1"/>
</dbReference>
<keyword evidence="8 14" id="KW-0472">Membrane</keyword>
<keyword evidence="7 14" id="KW-1133">Transmembrane helix</keyword>
<keyword evidence="9 11" id="KW-0807">Transducer</keyword>
<dbReference type="InterPro" id="IPR035440">
    <property type="entry name" value="4HB_MCP_dom_sf"/>
</dbReference>
<evidence type="ECO:0000256" key="12">
    <source>
        <dbReference type="SAM" id="Coils"/>
    </source>
</evidence>
<dbReference type="SMART" id="SM00283">
    <property type="entry name" value="MA"/>
    <property type="match status" value="1"/>
</dbReference>
<dbReference type="GO" id="GO:0007165">
    <property type="term" value="P:signal transduction"/>
    <property type="evidence" value="ECO:0007669"/>
    <property type="project" value="UniProtKB-KW"/>
</dbReference>
<dbReference type="RefSeq" id="WP_092849553.1">
    <property type="nucleotide sequence ID" value="NZ_FOPY01000017.1"/>
</dbReference>
<comment type="similarity">
    <text evidence="10">Belongs to the methyl-accepting chemotaxis (MCP) protein family.</text>
</comment>
<dbReference type="SMART" id="SM00304">
    <property type="entry name" value="HAMP"/>
    <property type="match status" value="1"/>
</dbReference>
<keyword evidence="2" id="KW-1003">Cell membrane</keyword>
<dbReference type="PRINTS" id="PR00260">
    <property type="entry name" value="CHEMTRNSDUCR"/>
</dbReference>
<evidence type="ECO:0000256" key="1">
    <source>
        <dbReference type="ARBA" id="ARBA00004429"/>
    </source>
</evidence>
<evidence type="ECO:0000313" key="18">
    <source>
        <dbReference type="Proteomes" id="UP000199040"/>
    </source>
</evidence>
<dbReference type="PROSITE" id="PS50885">
    <property type="entry name" value="HAMP"/>
    <property type="match status" value="1"/>
</dbReference>
<evidence type="ECO:0000256" key="4">
    <source>
        <dbReference type="ARBA" id="ARBA00022500"/>
    </source>
</evidence>
<feature type="domain" description="HAMP" evidence="16">
    <location>
        <begin position="212"/>
        <end position="264"/>
    </location>
</feature>
<proteinExistence type="inferred from homology"/>
<reference evidence="17 18" key="1">
    <citation type="submission" date="2016-10" db="EMBL/GenBank/DDBJ databases">
        <authorList>
            <person name="de Groot N.N."/>
        </authorList>
    </citation>
    <scope>NUCLEOTIDE SEQUENCE [LARGE SCALE GENOMIC DNA]</scope>
    <source>
        <strain evidence="17 18">CGMCC 1.6848</strain>
    </source>
</reference>
<dbReference type="GO" id="GO:0006935">
    <property type="term" value="P:chemotaxis"/>
    <property type="evidence" value="ECO:0007669"/>
    <property type="project" value="UniProtKB-KW"/>
</dbReference>
<dbReference type="InterPro" id="IPR004089">
    <property type="entry name" value="MCPsignal_dom"/>
</dbReference>
<dbReference type="SUPFAM" id="SSF47170">
    <property type="entry name" value="Aspartate receptor, ligand-binding domain"/>
    <property type="match status" value="1"/>
</dbReference>
<protein>
    <submittedName>
        <fullName evidence="17">Methyl-accepting chemotaxis sensory transducer with TarH sensor</fullName>
    </submittedName>
</protein>
<dbReference type="CDD" id="cd06225">
    <property type="entry name" value="HAMP"/>
    <property type="match status" value="1"/>
</dbReference>
<comment type="subcellular location">
    <subcellularLocation>
        <location evidence="1">Cell inner membrane</location>
        <topology evidence="1">Multi-pass membrane protein</topology>
    </subcellularLocation>
</comment>
<dbReference type="PANTHER" id="PTHR43531:SF14">
    <property type="entry name" value="METHYL-ACCEPTING CHEMOTAXIS PROTEIN I-RELATED"/>
    <property type="match status" value="1"/>
</dbReference>
<evidence type="ECO:0000259" key="15">
    <source>
        <dbReference type="PROSITE" id="PS50111"/>
    </source>
</evidence>
<dbReference type="InterPro" id="IPR003660">
    <property type="entry name" value="HAMP_dom"/>
</dbReference>
<dbReference type="SUPFAM" id="SSF58104">
    <property type="entry name" value="Methyl-accepting chemotaxis protein (MCP) signaling domain"/>
    <property type="match status" value="1"/>
</dbReference>